<dbReference type="KEGG" id="sus:Acid_0828"/>
<dbReference type="PANTHER" id="PTHR43732">
    <property type="entry name" value="RIBOSE 5-PHOSPHATE ISOMERASE-RELATED"/>
    <property type="match status" value="1"/>
</dbReference>
<dbReference type="Pfam" id="PF02502">
    <property type="entry name" value="LacAB_rpiB"/>
    <property type="match status" value="1"/>
</dbReference>
<reference evidence="3" key="1">
    <citation type="submission" date="2006-10" db="EMBL/GenBank/DDBJ databases">
        <title>Complete sequence of Solibacter usitatus Ellin6076.</title>
        <authorList>
            <consortium name="US DOE Joint Genome Institute"/>
            <person name="Copeland A."/>
            <person name="Lucas S."/>
            <person name="Lapidus A."/>
            <person name="Barry K."/>
            <person name="Detter J.C."/>
            <person name="Glavina del Rio T."/>
            <person name="Hammon N."/>
            <person name="Israni S."/>
            <person name="Dalin E."/>
            <person name="Tice H."/>
            <person name="Pitluck S."/>
            <person name="Thompson L.S."/>
            <person name="Brettin T."/>
            <person name="Bruce D."/>
            <person name="Han C."/>
            <person name="Tapia R."/>
            <person name="Gilna P."/>
            <person name="Schmutz J."/>
            <person name="Larimer F."/>
            <person name="Land M."/>
            <person name="Hauser L."/>
            <person name="Kyrpides N."/>
            <person name="Mikhailova N."/>
            <person name="Janssen P.H."/>
            <person name="Kuske C.R."/>
            <person name="Richardson P."/>
        </authorList>
    </citation>
    <scope>NUCLEOTIDE SEQUENCE</scope>
    <source>
        <strain evidence="3">Ellin6076</strain>
    </source>
</reference>
<dbReference type="SUPFAM" id="SSF89623">
    <property type="entry name" value="Ribose/Galactose isomerase RpiB/AlsB"/>
    <property type="match status" value="1"/>
</dbReference>
<evidence type="ECO:0000256" key="1">
    <source>
        <dbReference type="ARBA" id="ARBA00008754"/>
    </source>
</evidence>
<dbReference type="SMR" id="Q02AT9"/>
<evidence type="ECO:0000313" key="3">
    <source>
        <dbReference type="EMBL" id="ABJ81827.1"/>
    </source>
</evidence>
<gene>
    <name evidence="3" type="ordered locus">Acid_0828</name>
</gene>
<dbReference type="InterPro" id="IPR051812">
    <property type="entry name" value="SPI_LacAB/RpiB"/>
</dbReference>
<dbReference type="eggNOG" id="COG0698">
    <property type="taxonomic scope" value="Bacteria"/>
</dbReference>
<dbReference type="NCBIfam" id="NF004051">
    <property type="entry name" value="PRK05571.1"/>
    <property type="match status" value="1"/>
</dbReference>
<dbReference type="NCBIfam" id="TIGR00689">
    <property type="entry name" value="rpiB_lacA_lacB"/>
    <property type="match status" value="1"/>
</dbReference>
<dbReference type="InParanoid" id="Q02AT9"/>
<proteinExistence type="inferred from homology"/>
<dbReference type="NCBIfam" id="TIGR01120">
    <property type="entry name" value="rpiB"/>
    <property type="match status" value="1"/>
</dbReference>
<sequence length="150" mass="15943">MKLALASDHAGVALKARVIEELRKDGHETADLGTCTTDPVDYPDYAMAVGLAVLTGQAERAILICGSGAGACVAANKLKGIRAATCHDSFSARQCVEDDNVNVFCLGARVIGTELAVELVRIYLKAQFSGLERHKRRLAKIAALEAEFGK</sequence>
<keyword evidence="2 3" id="KW-0413">Isomerase</keyword>
<dbReference type="PANTHER" id="PTHR43732:SF1">
    <property type="entry name" value="RIBOSE 5-PHOSPHATE ISOMERASE"/>
    <property type="match status" value="1"/>
</dbReference>
<dbReference type="GO" id="GO:0005975">
    <property type="term" value="P:carbohydrate metabolic process"/>
    <property type="evidence" value="ECO:0007669"/>
    <property type="project" value="InterPro"/>
</dbReference>
<comment type="similarity">
    <text evidence="1">Belongs to the LacAB/RpiB family.</text>
</comment>
<accession>Q02AT9</accession>
<dbReference type="OrthoDB" id="1778624at2"/>
<dbReference type="AlphaFoldDB" id="Q02AT9"/>
<dbReference type="GO" id="GO:0016861">
    <property type="term" value="F:intramolecular oxidoreductase activity, interconverting aldoses and ketoses"/>
    <property type="evidence" value="ECO:0007669"/>
    <property type="project" value="UniProtKB-ARBA"/>
</dbReference>
<dbReference type="STRING" id="234267.Acid_0828"/>
<dbReference type="Gene3D" id="3.40.1400.10">
    <property type="entry name" value="Sugar-phosphate isomerase, RpiB/LacA/LacB"/>
    <property type="match status" value="1"/>
</dbReference>
<protein>
    <submittedName>
        <fullName evidence="3">Sugar-phosphate isomerases, RpiB/LacA/LacB family</fullName>
    </submittedName>
</protein>
<name>Q02AT9_SOLUE</name>
<dbReference type="PIRSF" id="PIRSF005384">
    <property type="entry name" value="RpiB_LacA_B"/>
    <property type="match status" value="1"/>
</dbReference>
<dbReference type="HOGENOM" id="CLU_091396_4_1_0"/>
<dbReference type="InterPro" id="IPR003500">
    <property type="entry name" value="RpiB_LacA_LacB"/>
</dbReference>
<evidence type="ECO:0000256" key="2">
    <source>
        <dbReference type="ARBA" id="ARBA00023235"/>
    </source>
</evidence>
<dbReference type="EMBL" id="CP000473">
    <property type="protein sequence ID" value="ABJ81827.1"/>
    <property type="molecule type" value="Genomic_DNA"/>
</dbReference>
<dbReference type="InterPro" id="IPR036569">
    <property type="entry name" value="RpiB_LacA_LacB_sf"/>
</dbReference>
<organism evidence="3">
    <name type="scientific">Solibacter usitatus (strain Ellin6076)</name>
    <dbReference type="NCBI Taxonomy" id="234267"/>
    <lineage>
        <taxon>Bacteria</taxon>
        <taxon>Pseudomonadati</taxon>
        <taxon>Acidobacteriota</taxon>
        <taxon>Terriglobia</taxon>
        <taxon>Bryobacterales</taxon>
        <taxon>Solibacteraceae</taxon>
        <taxon>Candidatus Solibacter</taxon>
    </lineage>
</organism>
<dbReference type="InterPro" id="IPR004785">
    <property type="entry name" value="RpiB"/>
</dbReference>